<dbReference type="AlphaFoldDB" id="A0A3B0SVC5"/>
<keyword evidence="1" id="KW-0255">Endonuclease</keyword>
<gene>
    <name evidence="1" type="ORF">MNBD_ALPHA01-1676</name>
</gene>
<reference evidence="1" key="1">
    <citation type="submission" date="2018-06" db="EMBL/GenBank/DDBJ databases">
        <authorList>
            <person name="Zhirakovskaya E."/>
        </authorList>
    </citation>
    <scope>NUCLEOTIDE SEQUENCE</scope>
</reference>
<evidence type="ECO:0000313" key="1">
    <source>
        <dbReference type="EMBL" id="VAW06262.1"/>
    </source>
</evidence>
<feature type="non-terminal residue" evidence="1">
    <location>
        <position position="50"/>
    </location>
</feature>
<dbReference type="GO" id="GO:0004519">
    <property type="term" value="F:endonuclease activity"/>
    <property type="evidence" value="ECO:0007669"/>
    <property type="project" value="UniProtKB-KW"/>
</dbReference>
<proteinExistence type="predicted"/>
<accession>A0A3B0SVC5</accession>
<name>A0A3B0SVC5_9ZZZZ</name>
<protein>
    <submittedName>
        <fullName evidence="1">HNH endonuclease family protein</fullName>
    </submittedName>
</protein>
<organism evidence="1">
    <name type="scientific">hydrothermal vent metagenome</name>
    <dbReference type="NCBI Taxonomy" id="652676"/>
    <lineage>
        <taxon>unclassified sequences</taxon>
        <taxon>metagenomes</taxon>
        <taxon>ecological metagenomes</taxon>
    </lineage>
</organism>
<keyword evidence="1" id="KW-0378">Hydrolase</keyword>
<sequence length="50" mass="5767">MPLSHNRDVRDIPLDACPALVLNADFKPLSYLPLSLWSWQDVIKAVYLDR</sequence>
<dbReference type="EMBL" id="UOEJ01000234">
    <property type="protein sequence ID" value="VAW06262.1"/>
    <property type="molecule type" value="Genomic_DNA"/>
</dbReference>
<keyword evidence="1" id="KW-0540">Nuclease</keyword>